<evidence type="ECO:0000313" key="3">
    <source>
        <dbReference type="Proteomes" id="UP000789342"/>
    </source>
</evidence>
<dbReference type="OrthoDB" id="2348006at2759"/>
<dbReference type="GO" id="GO:0005634">
    <property type="term" value="C:nucleus"/>
    <property type="evidence" value="ECO:0007669"/>
    <property type="project" value="TreeGrafter"/>
</dbReference>
<evidence type="ECO:0000259" key="1">
    <source>
        <dbReference type="Pfam" id="PF07971"/>
    </source>
</evidence>
<comment type="caution">
    <text evidence="2">The sequence shown here is derived from an EMBL/GenBank/DDBJ whole genome shotgun (WGS) entry which is preliminary data.</text>
</comment>
<evidence type="ECO:0000313" key="2">
    <source>
        <dbReference type="EMBL" id="CAG8679214.1"/>
    </source>
</evidence>
<dbReference type="AlphaFoldDB" id="A0A9N9ELQ8"/>
<dbReference type="GO" id="GO:0000224">
    <property type="term" value="F:peptide-N4-(N-acetyl-beta-glucosaminyl)asparagine amidase activity"/>
    <property type="evidence" value="ECO:0007669"/>
    <property type="project" value="TreeGrafter"/>
</dbReference>
<sequence>GISFISANNACRNAEMEVGEGWDFEKVRKEAEEKWEIELEKIEIHGGSDEKKKIFYSGLYRSMILPSDRTGENPRWRSYDSGGKLIPYYDDIFTLWSAFRTTIPLYTLIQQKRVVDIARSLIDIYENEGFMPDGRSGMYNSIARGGSNGDMVLSELFLKNLGKGQIDWNLGYKAMLKNALAEPWSRGSNEGRMLLRFYKEYGYLPVVKSFENWNRYRDQGMCSKTMEYTTNDFAIACVAKGLKKKDDYEKFKQRSNYWRYLWDSNTTVDGVQGFIMPIHLEETDKSLYSVFRTSTYTDFYEGSFWEYSLNVPHDVNMLIKFARGPREFEKRLNITFSNKDYNSNYFSIQHIPSLFHPNLYHYIGKQYKSVQVIRDIMKKKFGTGKSGLPGHDESGVFSCWYIFNAIGIYPIGGQDIYLINSPHFTNTTIYLSPTTTFSILANNLSSQNIYIQSAKLNGWDLKNTWFRHGDISKGGILELEMGNEVSKVWGVLEEDKSDAKEWFGKSKIVAPPSASD</sequence>
<feature type="non-terminal residue" evidence="2">
    <location>
        <position position="1"/>
    </location>
</feature>
<dbReference type="InterPro" id="IPR008928">
    <property type="entry name" value="6-hairpin_glycosidase_sf"/>
</dbReference>
<dbReference type="InterPro" id="IPR050883">
    <property type="entry name" value="PNGase"/>
</dbReference>
<dbReference type="InterPro" id="IPR012939">
    <property type="entry name" value="Glyco_hydro_92"/>
</dbReference>
<gene>
    <name evidence="2" type="ORF">AMORRO_LOCUS11170</name>
</gene>
<dbReference type="PANTHER" id="PTHR12143">
    <property type="entry name" value="PEPTIDE N-GLYCANASE PNGASE -RELATED"/>
    <property type="match status" value="1"/>
</dbReference>
<reference evidence="2" key="1">
    <citation type="submission" date="2021-06" db="EMBL/GenBank/DDBJ databases">
        <authorList>
            <person name="Kallberg Y."/>
            <person name="Tangrot J."/>
            <person name="Rosling A."/>
        </authorList>
    </citation>
    <scope>NUCLEOTIDE SEQUENCE</scope>
    <source>
        <strain evidence="2">CL551</strain>
    </source>
</reference>
<accession>A0A9N9ELQ8</accession>
<dbReference type="GO" id="GO:0005975">
    <property type="term" value="P:carbohydrate metabolic process"/>
    <property type="evidence" value="ECO:0007669"/>
    <property type="project" value="InterPro"/>
</dbReference>
<feature type="domain" description="Glycosyl hydrolase family 92" evidence="1">
    <location>
        <begin position="9"/>
        <end position="483"/>
    </location>
</feature>
<organism evidence="2 3">
    <name type="scientific">Acaulospora morrowiae</name>
    <dbReference type="NCBI Taxonomy" id="94023"/>
    <lineage>
        <taxon>Eukaryota</taxon>
        <taxon>Fungi</taxon>
        <taxon>Fungi incertae sedis</taxon>
        <taxon>Mucoromycota</taxon>
        <taxon>Glomeromycotina</taxon>
        <taxon>Glomeromycetes</taxon>
        <taxon>Diversisporales</taxon>
        <taxon>Acaulosporaceae</taxon>
        <taxon>Acaulospora</taxon>
    </lineage>
</organism>
<dbReference type="Gene3D" id="1.20.1050.60">
    <property type="entry name" value="alpha-1,2-mannosidase"/>
    <property type="match status" value="1"/>
</dbReference>
<dbReference type="FunFam" id="3.30.2080.10:FF:000001">
    <property type="entry name" value="Alpha-1,2-mannosidase subfamily"/>
    <property type="match status" value="1"/>
</dbReference>
<name>A0A9N9ELQ8_9GLOM</name>
<dbReference type="Gene3D" id="2.70.98.10">
    <property type="match status" value="1"/>
</dbReference>
<protein>
    <submittedName>
        <fullName evidence="2">3178_t:CDS:1</fullName>
    </submittedName>
</protein>
<dbReference type="InterPro" id="IPR014718">
    <property type="entry name" value="GH-type_carb-bd"/>
</dbReference>
<dbReference type="InterPro" id="IPR005887">
    <property type="entry name" value="GH92_a_mannosidase_put"/>
</dbReference>
<proteinExistence type="predicted"/>
<dbReference type="PANTHER" id="PTHR12143:SF38">
    <property type="entry name" value="ALPHA-1,2-MANNOSIDASE FAMILY PROTEIN (AFU_ORTHOLOGUE AFUA_5G10520)"/>
    <property type="match status" value="1"/>
</dbReference>
<dbReference type="Proteomes" id="UP000789342">
    <property type="component" value="Unassembled WGS sequence"/>
</dbReference>
<dbReference type="SUPFAM" id="SSF48208">
    <property type="entry name" value="Six-hairpin glycosidases"/>
    <property type="match status" value="1"/>
</dbReference>
<dbReference type="EMBL" id="CAJVPV010013621">
    <property type="protein sequence ID" value="CAG8679214.1"/>
    <property type="molecule type" value="Genomic_DNA"/>
</dbReference>
<dbReference type="GO" id="GO:0005829">
    <property type="term" value="C:cytosol"/>
    <property type="evidence" value="ECO:0007669"/>
    <property type="project" value="TreeGrafter"/>
</dbReference>
<dbReference type="GO" id="GO:0006516">
    <property type="term" value="P:glycoprotein catabolic process"/>
    <property type="evidence" value="ECO:0007669"/>
    <property type="project" value="TreeGrafter"/>
</dbReference>
<dbReference type="GO" id="GO:0030246">
    <property type="term" value="F:carbohydrate binding"/>
    <property type="evidence" value="ECO:0007669"/>
    <property type="project" value="InterPro"/>
</dbReference>
<dbReference type="Pfam" id="PF07971">
    <property type="entry name" value="Glyco_hydro_92"/>
    <property type="match status" value="1"/>
</dbReference>
<keyword evidence="3" id="KW-1185">Reference proteome</keyword>
<dbReference type="NCBIfam" id="TIGR01180">
    <property type="entry name" value="aman2_put"/>
    <property type="match status" value="1"/>
</dbReference>
<dbReference type="Gene3D" id="3.30.2080.10">
    <property type="entry name" value="GH92 mannosidase domain"/>
    <property type="match status" value="1"/>
</dbReference>